<feature type="region of interest" description="Disordered" evidence="1">
    <location>
        <begin position="1"/>
        <end position="36"/>
    </location>
</feature>
<evidence type="ECO:0000256" key="1">
    <source>
        <dbReference type="SAM" id="MobiDB-lite"/>
    </source>
</evidence>
<dbReference type="Proteomes" id="UP001060012">
    <property type="component" value="Chromosome"/>
</dbReference>
<proteinExistence type="predicted"/>
<organism evidence="2 3">
    <name type="scientific">Arcobacter roscoffensis</name>
    <dbReference type="NCBI Taxonomy" id="2961520"/>
    <lineage>
        <taxon>Bacteria</taxon>
        <taxon>Pseudomonadati</taxon>
        <taxon>Campylobacterota</taxon>
        <taxon>Epsilonproteobacteria</taxon>
        <taxon>Campylobacterales</taxon>
        <taxon>Arcobacteraceae</taxon>
        <taxon>Arcobacter</taxon>
    </lineage>
</organism>
<gene>
    <name evidence="2" type="ORF">NJU99_08830</name>
</gene>
<reference evidence="2" key="1">
    <citation type="submission" date="2022-07" db="EMBL/GenBank/DDBJ databases">
        <title>Arcobacter roscoffensis sp. nov., a marine bacterium isolated from coastal seawater collected from Roscoff, France.</title>
        <authorList>
            <person name="Pascual J."/>
            <person name="Lepeaux C."/>
            <person name="Methner A."/>
            <person name="Overmann J."/>
        </authorList>
    </citation>
    <scope>NUCLEOTIDE SEQUENCE</scope>
    <source>
        <strain evidence="2">ARW1-2F2</strain>
    </source>
</reference>
<dbReference type="EMBL" id="CP100595">
    <property type="protein sequence ID" value="UTJ05371.1"/>
    <property type="molecule type" value="Genomic_DNA"/>
</dbReference>
<evidence type="ECO:0000313" key="3">
    <source>
        <dbReference type="Proteomes" id="UP001060012"/>
    </source>
</evidence>
<name>A0ABY5DZJ6_9BACT</name>
<keyword evidence="3" id="KW-1185">Reference proteome</keyword>
<accession>A0ABY5DZJ6</accession>
<protein>
    <submittedName>
        <fullName evidence="2">Uncharacterized protein</fullName>
    </submittedName>
</protein>
<evidence type="ECO:0000313" key="2">
    <source>
        <dbReference type="EMBL" id="UTJ05371.1"/>
    </source>
</evidence>
<sequence>MRINNNTISTPSQPDFNRQVQRTEQVNSSTSSKMGSAYSVSISNWAQDIMSQFKDEEVAIFNSDVLSYSSNLDLTMKRKV</sequence>
<dbReference type="RefSeq" id="WP_254575552.1">
    <property type="nucleotide sequence ID" value="NZ_CP100595.1"/>
</dbReference>